<keyword evidence="2" id="KW-1185">Reference proteome</keyword>
<name>A0A9W6SWS2_AMBMO</name>
<evidence type="ECO:0000313" key="1">
    <source>
        <dbReference type="EMBL" id="GME68691.1"/>
    </source>
</evidence>
<organism evidence="1 2">
    <name type="scientific">Ambrosiozyma monospora</name>
    <name type="common">Yeast</name>
    <name type="synonym">Endomycopsis monosporus</name>
    <dbReference type="NCBI Taxonomy" id="43982"/>
    <lineage>
        <taxon>Eukaryota</taxon>
        <taxon>Fungi</taxon>
        <taxon>Dikarya</taxon>
        <taxon>Ascomycota</taxon>
        <taxon>Saccharomycotina</taxon>
        <taxon>Pichiomycetes</taxon>
        <taxon>Pichiales</taxon>
        <taxon>Pichiaceae</taxon>
        <taxon>Ambrosiozyma</taxon>
    </lineage>
</organism>
<dbReference type="Proteomes" id="UP001165063">
    <property type="component" value="Unassembled WGS sequence"/>
</dbReference>
<dbReference type="EMBL" id="BSXU01009311">
    <property type="protein sequence ID" value="GME68691.1"/>
    <property type="molecule type" value="Genomic_DNA"/>
</dbReference>
<comment type="caution">
    <text evidence="1">The sequence shown here is derived from an EMBL/GenBank/DDBJ whole genome shotgun (WGS) entry which is preliminary data.</text>
</comment>
<proteinExistence type="predicted"/>
<accession>A0A9W6SWS2</accession>
<dbReference type="AlphaFoldDB" id="A0A9W6SWS2"/>
<sequence>MIQRIGFFSQPSPFWSDLKDAAKTLEPLAILITRSEASTWTLTDSFVQYIEAGSLHHIYLDGCFNELCTALNIGYDRYCSSSKAILATIFDISNYFNPSTAIVKPLLKRRING</sequence>
<protein>
    <submittedName>
        <fullName evidence="1">Unnamed protein product</fullName>
    </submittedName>
</protein>
<evidence type="ECO:0000313" key="2">
    <source>
        <dbReference type="Proteomes" id="UP001165063"/>
    </source>
</evidence>
<gene>
    <name evidence="1" type="ORF">Amon01_000905600</name>
</gene>
<reference evidence="1" key="1">
    <citation type="submission" date="2023-04" db="EMBL/GenBank/DDBJ databases">
        <title>Ambrosiozyma monospora NBRC 1965.</title>
        <authorList>
            <person name="Ichikawa N."/>
            <person name="Sato H."/>
            <person name="Tonouchi N."/>
        </authorList>
    </citation>
    <scope>NUCLEOTIDE SEQUENCE</scope>
    <source>
        <strain evidence="1">NBRC 1965</strain>
    </source>
</reference>